<gene>
    <name evidence="3" type="ORF">GCM10022247_26410</name>
</gene>
<evidence type="ECO:0000256" key="1">
    <source>
        <dbReference type="SAM" id="MobiDB-lite"/>
    </source>
</evidence>
<dbReference type="Proteomes" id="UP001501747">
    <property type="component" value="Unassembled WGS sequence"/>
</dbReference>
<keyword evidence="2" id="KW-0812">Transmembrane</keyword>
<dbReference type="EMBL" id="BAABAL010000007">
    <property type="protein sequence ID" value="GAA4004142.1"/>
    <property type="molecule type" value="Genomic_DNA"/>
</dbReference>
<feature type="compositionally biased region" description="Pro residues" evidence="1">
    <location>
        <begin position="36"/>
        <end position="65"/>
    </location>
</feature>
<name>A0ABP7RYW7_9PSEU</name>
<protein>
    <recommendedName>
        <fullName evidence="5">Flagellar basal body protein FliL</fullName>
    </recommendedName>
</protein>
<keyword evidence="2" id="KW-0472">Membrane</keyword>
<feature type="compositionally biased region" description="Polar residues" evidence="1">
    <location>
        <begin position="70"/>
        <end position="87"/>
    </location>
</feature>
<evidence type="ECO:0000313" key="3">
    <source>
        <dbReference type="EMBL" id="GAA4004142.1"/>
    </source>
</evidence>
<sequence length="497" mass="52645">MSTPGNDAGSPAQPDPAEGTVPQPAPDGPDMTTPPMGTPIPQPQPQQGFTPPPPGAIYGPPPGQGYPPGTVSSQPGFSQPGLSQPGLSQPPKRGTGKVVGIIVAVLALIAAGVTAVFAFSGGGNTPTAAATRLVEALSRGDIPGMMASLAPAESKLSVDYTVASMNELKRLEVMKPDANPDQISGLEFTAEGLRFDEKAEEQLNDHVAVSKLVEGKITITSDTAKLPLAEKFVDLAFPGGRIDERRTITLDVADLVQQIGGPVRIASVKVDGTWYASMFYTIADNILALEEIAWPKEPIPAVGAADAESAVKDLVQALLTGNPRRAFELLPPDEMGVLHDLGPLLVSEVQAGETEFGTKIVELKTTRKDVNGGTRIGLESAVVEVNGQRRTVRRAGDCYEVQQEQGPVEKTCAKDIVAEFTADAEANFQRTTGQPMPQQLKDFAERIVRNFFDAGVMTTQVGGKHYVSPVRTFAELMLTVLRSLEPKDIEELAKGGR</sequence>
<evidence type="ECO:0000256" key="2">
    <source>
        <dbReference type="SAM" id="Phobius"/>
    </source>
</evidence>
<organism evidence="3 4">
    <name type="scientific">Allokutzneria multivorans</name>
    <dbReference type="NCBI Taxonomy" id="1142134"/>
    <lineage>
        <taxon>Bacteria</taxon>
        <taxon>Bacillati</taxon>
        <taxon>Actinomycetota</taxon>
        <taxon>Actinomycetes</taxon>
        <taxon>Pseudonocardiales</taxon>
        <taxon>Pseudonocardiaceae</taxon>
        <taxon>Allokutzneria</taxon>
    </lineage>
</organism>
<keyword evidence="2" id="KW-1133">Transmembrane helix</keyword>
<evidence type="ECO:0000313" key="4">
    <source>
        <dbReference type="Proteomes" id="UP001501747"/>
    </source>
</evidence>
<evidence type="ECO:0008006" key="5">
    <source>
        <dbReference type="Google" id="ProtNLM"/>
    </source>
</evidence>
<feature type="region of interest" description="Disordered" evidence="1">
    <location>
        <begin position="1"/>
        <end position="93"/>
    </location>
</feature>
<proteinExistence type="predicted"/>
<feature type="transmembrane region" description="Helical" evidence="2">
    <location>
        <begin position="98"/>
        <end position="119"/>
    </location>
</feature>
<comment type="caution">
    <text evidence="3">The sequence shown here is derived from an EMBL/GenBank/DDBJ whole genome shotgun (WGS) entry which is preliminary data.</text>
</comment>
<keyword evidence="4" id="KW-1185">Reference proteome</keyword>
<dbReference type="RefSeq" id="WP_344874325.1">
    <property type="nucleotide sequence ID" value="NZ_BAABAL010000007.1"/>
</dbReference>
<reference evidence="4" key="1">
    <citation type="journal article" date="2019" name="Int. J. Syst. Evol. Microbiol.">
        <title>The Global Catalogue of Microorganisms (GCM) 10K type strain sequencing project: providing services to taxonomists for standard genome sequencing and annotation.</title>
        <authorList>
            <consortium name="The Broad Institute Genomics Platform"/>
            <consortium name="The Broad Institute Genome Sequencing Center for Infectious Disease"/>
            <person name="Wu L."/>
            <person name="Ma J."/>
        </authorList>
    </citation>
    <scope>NUCLEOTIDE SEQUENCE [LARGE SCALE GENOMIC DNA]</scope>
    <source>
        <strain evidence="4">JCM 17342</strain>
    </source>
</reference>
<accession>A0ABP7RYW7</accession>